<evidence type="ECO:0000313" key="1">
    <source>
        <dbReference type="EMBL" id="EMD97470.1"/>
    </source>
</evidence>
<organism evidence="1 2">
    <name type="scientific">Cochliobolus heterostrophus (strain C5 / ATCC 48332 / race O)</name>
    <name type="common">Southern corn leaf blight fungus</name>
    <name type="synonym">Bipolaris maydis</name>
    <dbReference type="NCBI Taxonomy" id="701091"/>
    <lineage>
        <taxon>Eukaryota</taxon>
        <taxon>Fungi</taxon>
        <taxon>Dikarya</taxon>
        <taxon>Ascomycota</taxon>
        <taxon>Pezizomycotina</taxon>
        <taxon>Dothideomycetes</taxon>
        <taxon>Pleosporomycetidae</taxon>
        <taxon>Pleosporales</taxon>
        <taxon>Pleosporineae</taxon>
        <taxon>Pleosporaceae</taxon>
        <taxon>Bipolaris</taxon>
    </lineage>
</organism>
<protein>
    <submittedName>
        <fullName evidence="1">Uncharacterized protein</fullName>
    </submittedName>
</protein>
<reference evidence="1 2" key="1">
    <citation type="journal article" date="2012" name="PLoS Pathog.">
        <title>Diverse lifestyles and strategies of plant pathogenesis encoded in the genomes of eighteen Dothideomycetes fungi.</title>
        <authorList>
            <person name="Ohm R.A."/>
            <person name="Feau N."/>
            <person name="Henrissat B."/>
            <person name="Schoch C.L."/>
            <person name="Horwitz B.A."/>
            <person name="Barry K.W."/>
            <person name="Condon B.J."/>
            <person name="Copeland A.C."/>
            <person name="Dhillon B."/>
            <person name="Glaser F."/>
            <person name="Hesse C.N."/>
            <person name="Kosti I."/>
            <person name="LaButti K."/>
            <person name="Lindquist E.A."/>
            <person name="Lucas S."/>
            <person name="Salamov A.A."/>
            <person name="Bradshaw R.E."/>
            <person name="Ciuffetti L."/>
            <person name="Hamelin R.C."/>
            <person name="Kema G.H.J."/>
            <person name="Lawrence C."/>
            <person name="Scott J.A."/>
            <person name="Spatafora J.W."/>
            <person name="Turgeon B.G."/>
            <person name="de Wit P.J.G.M."/>
            <person name="Zhong S."/>
            <person name="Goodwin S.B."/>
            <person name="Grigoriev I.V."/>
        </authorList>
    </citation>
    <scope>NUCLEOTIDE SEQUENCE [LARGE SCALE GENOMIC DNA]</scope>
    <source>
        <strain evidence="2">C5 / ATCC 48332 / race O</strain>
    </source>
</reference>
<evidence type="ECO:0000313" key="2">
    <source>
        <dbReference type="Proteomes" id="UP000016936"/>
    </source>
</evidence>
<gene>
    <name evidence="1" type="ORF">COCHEDRAFT_1200162</name>
</gene>
<dbReference type="HOGENOM" id="CLU_2049473_0_0_1"/>
<sequence length="120" mass="12930">MHSGRGGGVNGRALVQLLLLLFLLRLRLRLLVLLQKAELCRHGKLPANCCALQSDGVELESDSSSARGFAEARVPCTAIASSPWMPLDQPAPGAWSSALQDRLRRNKREEIFAPAAAPSS</sequence>
<reference evidence="2" key="2">
    <citation type="journal article" date="2013" name="PLoS Genet.">
        <title>Comparative genome structure, secondary metabolite, and effector coding capacity across Cochliobolus pathogens.</title>
        <authorList>
            <person name="Condon B.J."/>
            <person name="Leng Y."/>
            <person name="Wu D."/>
            <person name="Bushley K.E."/>
            <person name="Ohm R.A."/>
            <person name="Otillar R."/>
            <person name="Martin J."/>
            <person name="Schackwitz W."/>
            <person name="Grimwood J."/>
            <person name="MohdZainudin N."/>
            <person name="Xue C."/>
            <person name="Wang R."/>
            <person name="Manning V.A."/>
            <person name="Dhillon B."/>
            <person name="Tu Z.J."/>
            <person name="Steffenson B.J."/>
            <person name="Salamov A."/>
            <person name="Sun H."/>
            <person name="Lowry S."/>
            <person name="LaButti K."/>
            <person name="Han J."/>
            <person name="Copeland A."/>
            <person name="Lindquist E."/>
            <person name="Barry K."/>
            <person name="Schmutz J."/>
            <person name="Baker S.E."/>
            <person name="Ciuffetti L.M."/>
            <person name="Grigoriev I.V."/>
            <person name="Zhong S."/>
            <person name="Turgeon B.G."/>
        </authorList>
    </citation>
    <scope>NUCLEOTIDE SEQUENCE [LARGE SCALE GENOMIC DNA]</scope>
    <source>
        <strain evidence="2">C5 / ATCC 48332 / race O</strain>
    </source>
</reference>
<dbReference type="EMBL" id="KB445569">
    <property type="protein sequence ID" value="EMD97470.1"/>
    <property type="molecule type" value="Genomic_DNA"/>
</dbReference>
<dbReference type="Proteomes" id="UP000016936">
    <property type="component" value="Unassembled WGS sequence"/>
</dbReference>
<keyword evidence="2" id="KW-1185">Reference proteome</keyword>
<accession>M2TJ75</accession>
<proteinExistence type="predicted"/>
<dbReference type="AlphaFoldDB" id="M2TJ75"/>
<name>M2TJ75_COCH5</name>